<feature type="domain" description="ABC-type uncharacterised transport system" evidence="8">
    <location>
        <begin position="592"/>
        <end position="875"/>
    </location>
</feature>
<dbReference type="Pfam" id="PF23357">
    <property type="entry name" value="DUF7088"/>
    <property type="match status" value="2"/>
</dbReference>
<protein>
    <submittedName>
        <fullName evidence="10">Gldg family protein</fullName>
    </submittedName>
</protein>
<dbReference type="RefSeq" id="WP_235311357.1">
    <property type="nucleotide sequence ID" value="NZ_JAKGAS010000003.1"/>
</dbReference>
<comment type="subcellular location">
    <subcellularLocation>
        <location evidence="1">Cell membrane</location>
        <topology evidence="1">Multi-pass membrane protein</topology>
    </subcellularLocation>
</comment>
<evidence type="ECO:0000256" key="1">
    <source>
        <dbReference type="ARBA" id="ARBA00004651"/>
    </source>
</evidence>
<evidence type="ECO:0000259" key="9">
    <source>
        <dbReference type="Pfam" id="PF23357"/>
    </source>
</evidence>
<feature type="region of interest" description="Disordered" evidence="6">
    <location>
        <begin position="823"/>
        <end position="843"/>
    </location>
</feature>
<feature type="transmembrane region" description="Helical" evidence="7">
    <location>
        <begin position="222"/>
        <end position="240"/>
    </location>
</feature>
<comment type="caution">
    <text evidence="10">The sequence shown here is derived from an EMBL/GenBank/DDBJ whole genome shotgun (WGS) entry which is preliminary data.</text>
</comment>
<feature type="transmembrane region" description="Helical" evidence="7">
    <location>
        <begin position="101"/>
        <end position="119"/>
    </location>
</feature>
<evidence type="ECO:0000256" key="2">
    <source>
        <dbReference type="ARBA" id="ARBA00022475"/>
    </source>
</evidence>
<keyword evidence="2" id="KW-1003">Cell membrane</keyword>
<sequence>MQPNQAPNVIRRIASKEVTLFFASPVAYLFLASFVGVTLFTFFWGEAFFARNIADVRPLFEWMPILLIFLASALTMKLWSEERRSGTLEHLLTQPVPISRFVLGKFYACLILLLIALAITLPLPITVSLIGELDWGPVFAGYLATFLVGAVYLSIGLYVSAKSENQIVSLISACALCGVIYLVGSDTVTSLFASPAADWLRQLGTGSRFDAITRGVLDFRDLYYYLSIVGVFIFLNTYVLEKERWATRQKARHHFRWKATVALLIANILGANLWLGQLTALRTDVTEGQQYSISEATNGYLAQLQEPLVIKGYFSDKTHPLLAPLVPQIKDLIKEYEIAGKGKVRVEIINPISSPEAEKEANQKYGIQPVPFQVADRYESSIVNSYFNVVMQYADEHQVLGFRELIEVKSKAQGDIEVKLRNPEHDMTRGIKKVLNAYQAGGNLFDTVKGDLTFRAYVSSDDLLPEQLVQFKKTVDESLKTFVDQAQGRLNVEFIDPSSDVDLATQIATDYGFQPLATSLFSQDKFYFYLTLIKDEQIVQIPFADMQKSTFESNLEAGIKRFASGFTKSVALVAPASYGQYGGGKQFRQLEEFLGAELNVKSEDLSDGAVSGDADVLVLAAPESLDQKALFAVDQFLMQGGTVIASTSPFASNLSRSSLSLQQHTSGLEDWLAHHGVSISNKLVMDTQSTAFPIPITRSVGGLRVQEMRMIDYPYFVDIRGEALNQDNIITSNIPQVTMPWASPIELDKTKMIGRNTTELFKSSEQAWLTSSTDIVPKVTQLGVSAYTPAGEQSSHLLGVMSEGRFDSYFAGKTSPLLEDSNLEASNEDESASAQEATETDASPIITSVIERSPESSRLLVFSSNDLFEDQVTRMAGSASGSEYLHSMQLMANAVDYALADTGLLSIRARGHFNRTLPPMERDSQLFWEYLNYLLAALGIGVIAVIQTVRRRVKQKAYFQLLTGQ</sequence>
<dbReference type="PANTHER" id="PTHR30294">
    <property type="entry name" value="MEMBRANE COMPONENT OF ABC TRANSPORTER YHHJ-RELATED"/>
    <property type="match status" value="1"/>
</dbReference>
<evidence type="ECO:0000313" key="10">
    <source>
        <dbReference type="EMBL" id="MCF2947824.1"/>
    </source>
</evidence>
<feature type="transmembrane region" description="Helical" evidence="7">
    <location>
        <begin position="139"/>
        <end position="160"/>
    </location>
</feature>
<feature type="transmembrane region" description="Helical" evidence="7">
    <location>
        <begin position="261"/>
        <end position="281"/>
    </location>
</feature>
<feature type="compositionally biased region" description="Polar residues" evidence="6">
    <location>
        <begin position="832"/>
        <end position="841"/>
    </location>
</feature>
<keyword evidence="4 7" id="KW-1133">Transmembrane helix</keyword>
<accession>A0ABS9D574</accession>
<evidence type="ECO:0000256" key="4">
    <source>
        <dbReference type="ARBA" id="ARBA00022989"/>
    </source>
</evidence>
<reference evidence="10 11" key="1">
    <citation type="submission" date="2022-01" db="EMBL/GenBank/DDBJ databases">
        <title>Paraglaciecola sp. G1-23.</title>
        <authorList>
            <person name="Jin M.S."/>
            <person name="Han D.M."/>
            <person name="Kim H.M."/>
            <person name="Jeon C.O."/>
        </authorList>
    </citation>
    <scope>NUCLEOTIDE SEQUENCE [LARGE SCALE GENOMIC DNA]</scope>
    <source>
        <strain evidence="10 11">G1-23</strain>
    </source>
</reference>
<feature type="domain" description="DUF7088" evidence="9">
    <location>
        <begin position="443"/>
        <end position="529"/>
    </location>
</feature>
<dbReference type="Pfam" id="PF09822">
    <property type="entry name" value="ABC_transp_aux"/>
    <property type="match status" value="1"/>
</dbReference>
<evidence type="ECO:0000256" key="3">
    <source>
        <dbReference type="ARBA" id="ARBA00022692"/>
    </source>
</evidence>
<gene>
    <name evidence="10" type="ORF">L0668_06885</name>
</gene>
<evidence type="ECO:0000313" key="11">
    <source>
        <dbReference type="Proteomes" id="UP001521137"/>
    </source>
</evidence>
<evidence type="ECO:0000259" key="8">
    <source>
        <dbReference type="Pfam" id="PF09822"/>
    </source>
</evidence>
<keyword evidence="5 7" id="KW-0472">Membrane</keyword>
<feature type="transmembrane region" description="Helical" evidence="7">
    <location>
        <begin position="930"/>
        <end position="949"/>
    </location>
</feature>
<dbReference type="PANTHER" id="PTHR30294:SF29">
    <property type="entry name" value="MULTIDRUG ABC TRANSPORTER PERMEASE YBHS-RELATED"/>
    <property type="match status" value="1"/>
</dbReference>
<dbReference type="InterPro" id="IPR019196">
    <property type="entry name" value="ABC_transp_unknown"/>
</dbReference>
<name>A0ABS9D574_9ALTE</name>
<dbReference type="InterPro" id="IPR051449">
    <property type="entry name" value="ABC-2_transporter_component"/>
</dbReference>
<dbReference type="InterPro" id="IPR055396">
    <property type="entry name" value="DUF7088"/>
</dbReference>
<keyword evidence="11" id="KW-1185">Reference proteome</keyword>
<feature type="transmembrane region" description="Helical" evidence="7">
    <location>
        <begin position="167"/>
        <end position="184"/>
    </location>
</feature>
<feature type="transmembrane region" description="Helical" evidence="7">
    <location>
        <begin position="20"/>
        <end position="42"/>
    </location>
</feature>
<evidence type="ECO:0000256" key="7">
    <source>
        <dbReference type="SAM" id="Phobius"/>
    </source>
</evidence>
<keyword evidence="3 7" id="KW-0812">Transmembrane</keyword>
<evidence type="ECO:0000256" key="6">
    <source>
        <dbReference type="SAM" id="MobiDB-lite"/>
    </source>
</evidence>
<proteinExistence type="predicted"/>
<dbReference type="Proteomes" id="UP001521137">
    <property type="component" value="Unassembled WGS sequence"/>
</dbReference>
<feature type="domain" description="DUF7088" evidence="9">
    <location>
        <begin position="288"/>
        <end position="391"/>
    </location>
</feature>
<dbReference type="Pfam" id="PF12679">
    <property type="entry name" value="ABC2_membrane_2"/>
    <property type="match status" value="1"/>
</dbReference>
<evidence type="ECO:0000256" key="5">
    <source>
        <dbReference type="ARBA" id="ARBA00023136"/>
    </source>
</evidence>
<feature type="transmembrane region" description="Helical" evidence="7">
    <location>
        <begin position="62"/>
        <end position="80"/>
    </location>
</feature>
<dbReference type="EMBL" id="JAKGAS010000003">
    <property type="protein sequence ID" value="MCF2947824.1"/>
    <property type="molecule type" value="Genomic_DNA"/>
</dbReference>
<organism evidence="10 11">
    <name type="scientific">Paraglaciecola algarum</name>
    <dbReference type="NCBI Taxonomy" id="3050085"/>
    <lineage>
        <taxon>Bacteria</taxon>
        <taxon>Pseudomonadati</taxon>
        <taxon>Pseudomonadota</taxon>
        <taxon>Gammaproteobacteria</taxon>
        <taxon>Alteromonadales</taxon>
        <taxon>Alteromonadaceae</taxon>
        <taxon>Paraglaciecola</taxon>
    </lineage>
</organism>